<comment type="caution">
    <text evidence="1">The sequence shown here is derived from an EMBL/GenBank/DDBJ whole genome shotgun (WGS) entry which is preliminary data.</text>
</comment>
<protein>
    <recommendedName>
        <fullName evidence="3">YugN-like family protein</fullName>
    </recommendedName>
</protein>
<evidence type="ECO:0008006" key="3">
    <source>
        <dbReference type="Google" id="ProtNLM"/>
    </source>
</evidence>
<gene>
    <name evidence="1" type="ORF">EK386_14970</name>
</gene>
<keyword evidence="2" id="KW-1185">Reference proteome</keyword>
<name>A0A3S0WF22_9BACI</name>
<dbReference type="RefSeq" id="WP_126659991.1">
    <property type="nucleotide sequence ID" value="NZ_RYYR01000024.1"/>
</dbReference>
<reference evidence="1 2" key="1">
    <citation type="submission" date="2018-12" db="EMBL/GenBank/DDBJ databases">
        <title>Lysinibacillus antri sp. nov., isolated from a cave soil.</title>
        <authorList>
            <person name="Narsing Rao M.P."/>
            <person name="Zhang H."/>
            <person name="Dong Z.-Y."/>
            <person name="Niu X.-K."/>
            <person name="Zhang K."/>
            <person name="Fang B.-Z."/>
            <person name="Kang Y.-Q."/>
            <person name="Xiao M."/>
            <person name="Li W.-J."/>
        </authorList>
    </citation>
    <scope>NUCLEOTIDE SEQUENCE [LARGE SCALE GENOMIC DNA]</scope>
    <source>
        <strain evidence="1 2">SYSU K30002</strain>
    </source>
</reference>
<dbReference type="Proteomes" id="UP000287910">
    <property type="component" value="Unassembled WGS sequence"/>
</dbReference>
<organism evidence="1 2">
    <name type="scientific">Lysinibacillus antri</name>
    <dbReference type="NCBI Taxonomy" id="2498145"/>
    <lineage>
        <taxon>Bacteria</taxon>
        <taxon>Bacillati</taxon>
        <taxon>Bacillota</taxon>
        <taxon>Bacilli</taxon>
        <taxon>Bacillales</taxon>
        <taxon>Bacillaceae</taxon>
        <taxon>Lysinibacillus</taxon>
    </lineage>
</organism>
<dbReference type="EMBL" id="RYYR01000024">
    <property type="protein sequence ID" value="RUL49589.1"/>
    <property type="molecule type" value="Genomic_DNA"/>
</dbReference>
<accession>A0A3S0WF22</accession>
<dbReference type="InterPro" id="IPR014967">
    <property type="entry name" value="Uncharacterised_YugN-like"/>
</dbReference>
<evidence type="ECO:0000313" key="1">
    <source>
        <dbReference type="EMBL" id="RUL49589.1"/>
    </source>
</evidence>
<proteinExistence type="predicted"/>
<dbReference type="SUPFAM" id="SSF160755">
    <property type="entry name" value="YugN-like"/>
    <property type="match status" value="1"/>
</dbReference>
<dbReference type="AlphaFoldDB" id="A0A3S0WF22"/>
<sequence length="137" mass="15566">MLKLETNIEGKHAQFGVIRDQIKESGFTLGSYWDYDKGFFDNILSKDDAESIYLRMPFKVIDGQLDSYNAHISFETPYVIKHIVHLGLEHDGSSLADATGFSQFQTPIDKDGPIEDQVRWIRAGEEVIANNVLPYLN</sequence>
<dbReference type="Gene3D" id="3.30.310.100">
    <property type="entry name" value="YugN-like"/>
    <property type="match status" value="1"/>
</dbReference>
<dbReference type="InterPro" id="IPR036491">
    <property type="entry name" value="YugN-like_sf"/>
</dbReference>
<dbReference type="Pfam" id="PF08868">
    <property type="entry name" value="YugN"/>
    <property type="match status" value="1"/>
</dbReference>
<evidence type="ECO:0000313" key="2">
    <source>
        <dbReference type="Proteomes" id="UP000287910"/>
    </source>
</evidence>